<evidence type="ECO:0008006" key="4">
    <source>
        <dbReference type="Google" id="ProtNLM"/>
    </source>
</evidence>
<reference evidence="2 3" key="1">
    <citation type="journal article" date="2013" name="Int. J. Syst. Evol. Microbiol.">
        <title>Roseomonas aerophila sp. nov., isolated from air.</title>
        <authorList>
            <person name="Kim S.J."/>
            <person name="Weon H.Y."/>
            <person name="Ahn J.H."/>
            <person name="Hong S.B."/>
            <person name="Seok S.J."/>
            <person name="Whang K.S."/>
            <person name="Kwon S.W."/>
        </authorList>
    </citation>
    <scope>NUCLEOTIDE SEQUENCE [LARGE SCALE GENOMIC DNA]</scope>
    <source>
        <strain evidence="2 3">NBRC 108923</strain>
    </source>
</reference>
<protein>
    <recommendedName>
        <fullName evidence="4">DUF2384 domain-containing protein</fullName>
    </recommendedName>
</protein>
<accession>A0ABR7RNQ6</accession>
<proteinExistence type="predicted"/>
<gene>
    <name evidence="2" type="ORF">IBL26_14100</name>
</gene>
<feature type="compositionally biased region" description="Low complexity" evidence="1">
    <location>
        <begin position="189"/>
        <end position="209"/>
    </location>
</feature>
<feature type="region of interest" description="Disordered" evidence="1">
    <location>
        <begin position="147"/>
        <end position="221"/>
    </location>
</feature>
<comment type="caution">
    <text evidence="2">The sequence shown here is derived from an EMBL/GenBank/DDBJ whole genome shotgun (WGS) entry which is preliminary data.</text>
</comment>
<evidence type="ECO:0000313" key="2">
    <source>
        <dbReference type="EMBL" id="MBC9207973.1"/>
    </source>
</evidence>
<dbReference type="Proteomes" id="UP000626026">
    <property type="component" value="Unassembled WGS sequence"/>
</dbReference>
<keyword evidence="3" id="KW-1185">Reference proteome</keyword>
<feature type="compositionally biased region" description="Pro residues" evidence="1">
    <location>
        <begin position="161"/>
        <end position="176"/>
    </location>
</feature>
<dbReference type="EMBL" id="JACTVA010000024">
    <property type="protein sequence ID" value="MBC9207973.1"/>
    <property type="molecule type" value="Genomic_DNA"/>
</dbReference>
<dbReference type="RefSeq" id="WP_187785137.1">
    <property type="nucleotide sequence ID" value="NZ_JACTVA010000024.1"/>
</dbReference>
<evidence type="ECO:0000313" key="3">
    <source>
        <dbReference type="Proteomes" id="UP000626026"/>
    </source>
</evidence>
<evidence type="ECO:0000256" key="1">
    <source>
        <dbReference type="SAM" id="MobiDB-lite"/>
    </source>
</evidence>
<feature type="compositionally biased region" description="Pro residues" evidence="1">
    <location>
        <begin position="1"/>
        <end position="12"/>
    </location>
</feature>
<organism evidence="2 3">
    <name type="scientific">Teichococcus aerophilus</name>
    <dbReference type="NCBI Taxonomy" id="1224513"/>
    <lineage>
        <taxon>Bacteria</taxon>
        <taxon>Pseudomonadati</taxon>
        <taxon>Pseudomonadota</taxon>
        <taxon>Alphaproteobacteria</taxon>
        <taxon>Acetobacterales</taxon>
        <taxon>Roseomonadaceae</taxon>
        <taxon>Roseomonas</taxon>
    </lineage>
</organism>
<name>A0ABR7RNQ6_9PROT</name>
<sequence length="335" mass="35439">MAGTPACPPKPGAPEAAPVTGPEMTRAALRQSVASLLRLANGDVQDAQTLLDAGSTRNTARLLRHAVTGLIEAVVASEQGYTGPADTSRISEENPLKADLLRLDKFPGLAPAMQQDGRLAKPPSTTFLIGPLRDVAKMLDRLKRHFGVDLEGSGQARTADPPRPSQPEPPPPPAAKPQPGAERRKADNASPPAKAAARARPAARPAKTASPPPAARSHAGLSSGSFWALVDRWKLVDLDALRLIGHAGGLTKKGTRPRFKLTEAEAEAVAAMRSLDETLEQLGLDPAQWLQAPLRPAPFGGAKPIGLILKTRLQGLREASHYLTQMGLRLSLQES</sequence>
<feature type="region of interest" description="Disordered" evidence="1">
    <location>
        <begin position="1"/>
        <end position="22"/>
    </location>
</feature>